<evidence type="ECO:0008006" key="11">
    <source>
        <dbReference type="Google" id="ProtNLM"/>
    </source>
</evidence>
<evidence type="ECO:0000256" key="4">
    <source>
        <dbReference type="ARBA" id="ARBA00022692"/>
    </source>
</evidence>
<name>A0A248K162_9PROT</name>
<evidence type="ECO:0000256" key="7">
    <source>
        <dbReference type="ARBA" id="ARBA00024033"/>
    </source>
</evidence>
<feature type="transmembrane region" description="Helical" evidence="8">
    <location>
        <begin position="205"/>
        <end position="222"/>
    </location>
</feature>
<dbReference type="GO" id="GO:0005886">
    <property type="term" value="C:plasma membrane"/>
    <property type="evidence" value="ECO:0007669"/>
    <property type="project" value="UniProtKB-SubCell"/>
</dbReference>
<feature type="transmembrane region" description="Helical" evidence="8">
    <location>
        <begin position="364"/>
        <end position="384"/>
    </location>
</feature>
<comment type="similarity">
    <text evidence="7">Belongs to the glycosyltransferase 87 family.</text>
</comment>
<keyword evidence="3" id="KW-0808">Transferase</keyword>
<evidence type="ECO:0000256" key="8">
    <source>
        <dbReference type="SAM" id="Phobius"/>
    </source>
</evidence>
<keyword evidence="5 8" id="KW-1133">Transmembrane helix</keyword>
<accession>A0A248K162</accession>
<comment type="subcellular location">
    <subcellularLocation>
        <location evidence="1">Cell membrane</location>
        <topology evidence="1">Multi-pass membrane protein</topology>
    </subcellularLocation>
</comment>
<evidence type="ECO:0000256" key="2">
    <source>
        <dbReference type="ARBA" id="ARBA00022475"/>
    </source>
</evidence>
<feature type="transmembrane region" description="Helical" evidence="8">
    <location>
        <begin position="176"/>
        <end position="198"/>
    </location>
</feature>
<dbReference type="InterPro" id="IPR018584">
    <property type="entry name" value="GT87"/>
</dbReference>
<sequence>MVRPPLPSLARPLVFGLALWAIALVAIEAQVISGRFVSEFHIYAKATWAWWRGAEIYEDGINGFLYLPSSAVLFTPWAYLPPLLGDALWRLSLLAVCWWGVARLCRLLAPVDSPGADYPGADCPGTDWQRLFGVALLAALPIGVVDLRGAQTEFLMLGLMLAGLADVAEGRWRRAAFLLVLAGAFKPQALALVMLAFALWPRLRLSLALWLVAALALPLAHWDPGYALGEYGQLVRKTMSSANPGGGVWHDFANGLATLGLPLDLMAQTVIRALAGVAVLILARGAVSRLPAPKAAATVAALMVTYLLLFNPRTVLGHFGDMALVAGALAGWEFHIRRNRALGWVLVLLCFALTTHVWTRGLHLATATWFKPLLACGFGLYVVVRWVPSLSDRTVAGRQDATQDAPRESLAIQG</sequence>
<dbReference type="Proteomes" id="UP000197153">
    <property type="component" value="Chromosome 3"/>
</dbReference>
<proteinExistence type="inferred from homology"/>
<protein>
    <recommendedName>
        <fullName evidence="11">DUF2029 domain-containing protein</fullName>
    </recommendedName>
</protein>
<dbReference type="EMBL" id="CP022112">
    <property type="protein sequence ID" value="ASG24662.1"/>
    <property type="molecule type" value="Genomic_DNA"/>
</dbReference>
<keyword evidence="4 8" id="KW-0812">Transmembrane</keyword>
<keyword evidence="2" id="KW-1003">Cell membrane</keyword>
<gene>
    <name evidence="9" type="ORF">Y958_27830</name>
</gene>
<evidence type="ECO:0000256" key="6">
    <source>
        <dbReference type="ARBA" id="ARBA00023136"/>
    </source>
</evidence>
<dbReference type="KEGG" id="nao:Y958_27830"/>
<dbReference type="RefSeq" id="WP_088875072.1">
    <property type="nucleotide sequence ID" value="NZ_CP022112.1"/>
</dbReference>
<dbReference type="Pfam" id="PF09594">
    <property type="entry name" value="GT87"/>
    <property type="match status" value="1"/>
</dbReference>
<reference evidence="9 10" key="1">
    <citation type="submission" date="2017-06" db="EMBL/GenBank/DDBJ databases">
        <title>Complete genome sequence of Nitrospirillum amazonense strain CBAmC, an endophytic nitrogen-fixing and plant growth-promoting bacterium, isolated from sugarcane.</title>
        <authorList>
            <person name="Schwab S."/>
            <person name="dos Santos Teixeira K.R."/>
            <person name="Simoes Araujo J.L."/>
            <person name="Soares Vidal M."/>
            <person name="Borges de Freitas H.R."/>
            <person name="Rivello Crivelaro A.L."/>
            <person name="Bueno de Camargo Nunes A."/>
            <person name="dos Santos C.M."/>
            <person name="Palmeira da Silva Rosa D."/>
            <person name="da Silva Padilha D."/>
            <person name="da Silva E."/>
            <person name="Araujo Terra L."/>
            <person name="Soares Mendes V."/>
            <person name="Farinelli L."/>
            <person name="Magalhaes Cruz L."/>
            <person name="Baldani J.I."/>
        </authorList>
    </citation>
    <scope>NUCLEOTIDE SEQUENCE [LARGE SCALE GENOMIC DNA]</scope>
    <source>
        <strain evidence="9 10">CBAmC</strain>
    </source>
</reference>
<keyword evidence="6 8" id="KW-0472">Membrane</keyword>
<evidence type="ECO:0000256" key="5">
    <source>
        <dbReference type="ARBA" id="ARBA00022989"/>
    </source>
</evidence>
<dbReference type="GO" id="GO:0016758">
    <property type="term" value="F:hexosyltransferase activity"/>
    <property type="evidence" value="ECO:0007669"/>
    <property type="project" value="InterPro"/>
</dbReference>
<keyword evidence="10" id="KW-1185">Reference proteome</keyword>
<evidence type="ECO:0000313" key="9">
    <source>
        <dbReference type="EMBL" id="ASG24662.1"/>
    </source>
</evidence>
<organism evidence="9 10">
    <name type="scientific">Nitrospirillum viridazoti CBAmc</name>
    <dbReference type="NCBI Taxonomy" id="1441467"/>
    <lineage>
        <taxon>Bacteria</taxon>
        <taxon>Pseudomonadati</taxon>
        <taxon>Pseudomonadota</taxon>
        <taxon>Alphaproteobacteria</taxon>
        <taxon>Rhodospirillales</taxon>
        <taxon>Azospirillaceae</taxon>
        <taxon>Nitrospirillum</taxon>
        <taxon>Nitrospirillum viridazoti</taxon>
    </lineage>
</organism>
<dbReference type="AlphaFoldDB" id="A0A248K162"/>
<evidence type="ECO:0000313" key="10">
    <source>
        <dbReference type="Proteomes" id="UP000197153"/>
    </source>
</evidence>
<evidence type="ECO:0000256" key="3">
    <source>
        <dbReference type="ARBA" id="ARBA00022679"/>
    </source>
</evidence>
<feature type="transmembrane region" description="Helical" evidence="8">
    <location>
        <begin position="341"/>
        <end position="358"/>
    </location>
</feature>
<evidence type="ECO:0000256" key="1">
    <source>
        <dbReference type="ARBA" id="ARBA00004651"/>
    </source>
</evidence>